<dbReference type="STRING" id="1410606.T478_0539"/>
<evidence type="ECO:0000256" key="4">
    <source>
        <dbReference type="ARBA" id="ARBA00022989"/>
    </source>
</evidence>
<keyword evidence="2" id="KW-1003">Cell membrane</keyword>
<sequence>MQEIFGFLGLVIVISASGVMSPGPLFAANVMYGLREGKISGIKMAVGHTIVEFPLILLLGIGFFSIENVPEIRTAITILGAIGLFGFAFLQIRAVTKQKFSLETKSGQGPFVAGILLSALNPFFIVWWLTIGLVLISESIQIFGILGIVVLFLFHIWMDYAWLFTIAAFSSRAKNYLSKRNFKFIIIGLSVVLVYFGIEFLLKL</sequence>
<evidence type="ECO:0000256" key="5">
    <source>
        <dbReference type="ARBA" id="ARBA00023136"/>
    </source>
</evidence>
<feature type="transmembrane region" description="Helical" evidence="6">
    <location>
        <begin position="111"/>
        <end position="136"/>
    </location>
</feature>
<dbReference type="HOGENOM" id="CLU_104651_0_0_2"/>
<keyword evidence="3 6" id="KW-0812">Transmembrane</keyword>
<dbReference type="PANTHER" id="PTHR38825:SF1">
    <property type="entry name" value="TRANSPORTER, LYSE FAMILY"/>
    <property type="match status" value="1"/>
</dbReference>
<reference evidence="8 10" key="3">
    <citation type="submission" date="2018-04" db="EMBL/GenBank/DDBJ databases">
        <title>Transcriptomics of ammonia oxidizing archaea.</title>
        <authorList>
            <person name="Carini P."/>
        </authorList>
    </citation>
    <scope>NUCLEOTIDE SEQUENCE [LARGE SCALE GENOMIC DNA]</scope>
    <source>
        <strain evidence="8 10">U25</strain>
    </source>
</reference>
<feature type="transmembrane region" description="Helical" evidence="6">
    <location>
        <begin position="6"/>
        <end position="32"/>
    </location>
</feature>
<evidence type="ECO:0000313" key="7">
    <source>
        <dbReference type="EMBL" id="AJA91928.1"/>
    </source>
</evidence>
<dbReference type="AlphaFoldDB" id="A0A0A7UZ80"/>
<proteinExistence type="predicted"/>
<reference evidence="8" key="2">
    <citation type="submission" date="2016-05" db="EMBL/GenBank/DDBJ databases">
        <authorList>
            <person name="Lavstsen T."/>
            <person name="Jespersen J.S."/>
        </authorList>
    </citation>
    <scope>NUCLEOTIDE SEQUENCE [LARGE SCALE GENOMIC DNA]</scope>
    <source>
        <strain evidence="8">U25</strain>
    </source>
</reference>
<protein>
    <submittedName>
        <fullName evidence="8">Lysine transporter LysE</fullName>
    </submittedName>
    <submittedName>
        <fullName evidence="7">Translocator protein, LysE family</fullName>
    </submittedName>
</protein>
<evidence type="ECO:0000313" key="9">
    <source>
        <dbReference type="Proteomes" id="UP000030944"/>
    </source>
</evidence>
<evidence type="ECO:0000313" key="8">
    <source>
        <dbReference type="EMBL" id="PTL87807.1"/>
    </source>
</evidence>
<dbReference type="GO" id="GO:0005886">
    <property type="term" value="C:plasma membrane"/>
    <property type="evidence" value="ECO:0007669"/>
    <property type="project" value="UniProtKB-SubCell"/>
</dbReference>
<evidence type="ECO:0000256" key="2">
    <source>
        <dbReference type="ARBA" id="ARBA00022475"/>
    </source>
</evidence>
<dbReference type="Proteomes" id="UP000241022">
    <property type="component" value="Unassembled WGS sequence"/>
</dbReference>
<dbReference type="EMBL" id="CP007026">
    <property type="protein sequence ID" value="AJA91928.1"/>
    <property type="molecule type" value="Genomic_DNA"/>
</dbReference>
<dbReference type="Pfam" id="PF01810">
    <property type="entry name" value="LysE"/>
    <property type="match status" value="1"/>
</dbReference>
<feature type="transmembrane region" description="Helical" evidence="6">
    <location>
        <begin position="181"/>
        <end position="202"/>
    </location>
</feature>
<name>A0A0A7UZ80_9ARCH</name>
<dbReference type="GO" id="GO:0006865">
    <property type="term" value="P:amino acid transport"/>
    <property type="evidence" value="ECO:0007669"/>
    <property type="project" value="InterPro"/>
</dbReference>
<dbReference type="OrthoDB" id="121309at2157"/>
<evidence type="ECO:0000256" key="3">
    <source>
        <dbReference type="ARBA" id="ARBA00022692"/>
    </source>
</evidence>
<keyword evidence="4 6" id="KW-1133">Transmembrane helix</keyword>
<feature type="transmembrane region" description="Helical" evidence="6">
    <location>
        <begin position="72"/>
        <end position="90"/>
    </location>
</feature>
<dbReference type="PANTHER" id="PTHR38825">
    <property type="entry name" value="LYSINE EXPORTER PROTEIN (LYSE/YGGA)"/>
    <property type="match status" value="1"/>
</dbReference>
<dbReference type="EMBL" id="LXWN01000001">
    <property type="protein sequence ID" value="PTL87807.1"/>
    <property type="molecule type" value="Genomic_DNA"/>
</dbReference>
<dbReference type="KEGG" id="nbv:T478_0539"/>
<evidence type="ECO:0000313" key="10">
    <source>
        <dbReference type="Proteomes" id="UP000241022"/>
    </source>
</evidence>
<keyword evidence="10" id="KW-1185">Reference proteome</keyword>
<organism evidence="7 9">
    <name type="scientific">Candidatus Nitrosopelagicus brevis</name>
    <dbReference type="NCBI Taxonomy" id="1410606"/>
    <lineage>
        <taxon>Archaea</taxon>
        <taxon>Nitrososphaerota</taxon>
    </lineage>
</organism>
<dbReference type="Proteomes" id="UP000030944">
    <property type="component" value="Chromosome"/>
</dbReference>
<accession>A0A0A7UZ80</accession>
<dbReference type="GeneID" id="24816433"/>
<gene>
    <name evidence="8" type="ORF">A7X95_00520</name>
    <name evidence="7" type="ORF">T478_0539</name>
</gene>
<dbReference type="InterPro" id="IPR001123">
    <property type="entry name" value="LeuE-type"/>
</dbReference>
<evidence type="ECO:0000256" key="1">
    <source>
        <dbReference type="ARBA" id="ARBA00004651"/>
    </source>
</evidence>
<feature type="transmembrane region" description="Helical" evidence="6">
    <location>
        <begin position="44"/>
        <end position="66"/>
    </location>
</feature>
<reference evidence="7 9" key="1">
    <citation type="journal article" date="2015" name="Proc. Natl. Acad. Sci. U.S.A.">
        <title>Genomic and proteomic characterization of "Candidatus Nitrosopelagicus brevis": An ammonia-oxidizing archaeon from the open ocean.</title>
        <authorList>
            <person name="Santoro A.E."/>
            <person name="Dupont C.L."/>
            <person name="Richter R.A."/>
            <person name="Craig M.T."/>
            <person name="Carini P."/>
            <person name="McIlvin M.R."/>
            <person name="Yang Y."/>
            <person name="Orsi W.D."/>
            <person name="Moran D.M."/>
            <person name="Saito M.A."/>
        </authorList>
    </citation>
    <scope>NUCLEOTIDE SEQUENCE [LARGE SCALE GENOMIC DNA]</scope>
    <source>
        <strain evidence="7">CN25</strain>
        <strain evidence="9">V2</strain>
    </source>
</reference>
<dbReference type="RefSeq" id="WP_048104974.1">
    <property type="nucleotide sequence ID" value="NZ_CP007026.1"/>
</dbReference>
<feature type="transmembrane region" description="Helical" evidence="6">
    <location>
        <begin position="142"/>
        <end position="169"/>
    </location>
</feature>
<keyword evidence="5 6" id="KW-0472">Membrane</keyword>
<comment type="subcellular location">
    <subcellularLocation>
        <location evidence="1">Cell membrane</location>
        <topology evidence="1">Multi-pass membrane protein</topology>
    </subcellularLocation>
</comment>
<evidence type="ECO:0000256" key="6">
    <source>
        <dbReference type="SAM" id="Phobius"/>
    </source>
</evidence>